<dbReference type="Pfam" id="PF08279">
    <property type="entry name" value="HTH_11"/>
    <property type="match status" value="1"/>
</dbReference>
<dbReference type="AlphaFoldDB" id="D2RDW0"/>
<sequence length="64" mass="7325">MEDLESKILKVLKSEGVPLVTSEIAEKIGVDRRVVLRRLQKLAIEGKIKGRKIEAANGIWIWWI</sequence>
<gene>
    <name evidence="2" type="ordered locus">Arcpr_1252</name>
</gene>
<organism evidence="2 3">
    <name type="scientific">Archaeoglobus profundus (strain DSM 5631 / JCM 9629 / NBRC 100127 / Av18)</name>
    <dbReference type="NCBI Taxonomy" id="572546"/>
    <lineage>
        <taxon>Archaea</taxon>
        <taxon>Methanobacteriati</taxon>
        <taxon>Methanobacteriota</taxon>
        <taxon>Archaeoglobi</taxon>
        <taxon>Archaeoglobales</taxon>
        <taxon>Archaeoglobaceae</taxon>
        <taxon>Archaeoglobus</taxon>
    </lineage>
</organism>
<dbReference type="InterPro" id="IPR036388">
    <property type="entry name" value="WH-like_DNA-bd_sf"/>
</dbReference>
<feature type="domain" description="Helix-turn-helix type 11" evidence="1">
    <location>
        <begin position="6"/>
        <end position="55"/>
    </location>
</feature>
<dbReference type="GeneID" id="8739938"/>
<dbReference type="InterPro" id="IPR013196">
    <property type="entry name" value="HTH_11"/>
</dbReference>
<keyword evidence="3" id="KW-1185">Reference proteome</keyword>
<dbReference type="Gene3D" id="1.10.10.10">
    <property type="entry name" value="Winged helix-like DNA-binding domain superfamily/Winged helix DNA-binding domain"/>
    <property type="match status" value="1"/>
</dbReference>
<reference evidence="2 3" key="1">
    <citation type="journal article" date="2010" name="Stand. Genomic Sci.">
        <title>Complete genome sequence of Archaeoglobus profundus type strain (AV18).</title>
        <authorList>
            <person name="von Jan M."/>
            <person name="Lapidus A."/>
            <person name="Del Rio T.G."/>
            <person name="Copeland A."/>
            <person name="Tice H."/>
            <person name="Cheng J.F."/>
            <person name="Lucas S."/>
            <person name="Chen F."/>
            <person name="Nolan M."/>
            <person name="Goodwin L."/>
            <person name="Han C."/>
            <person name="Pitluck S."/>
            <person name="Liolios K."/>
            <person name="Ivanova N."/>
            <person name="Mavromatis K."/>
            <person name="Ovchinnikova G."/>
            <person name="Chertkov O."/>
            <person name="Pati A."/>
            <person name="Chen A."/>
            <person name="Palaniappan K."/>
            <person name="Land M."/>
            <person name="Hauser L."/>
            <person name="Chang Y.J."/>
            <person name="Jeffries C.D."/>
            <person name="Saunders E."/>
            <person name="Brettin T."/>
            <person name="Detter J.C."/>
            <person name="Chain P."/>
            <person name="Eichinger K."/>
            <person name="Huber H."/>
            <person name="Spring S."/>
            <person name="Rohde M."/>
            <person name="Goker M."/>
            <person name="Wirth R."/>
            <person name="Woyke T."/>
            <person name="Bristow J."/>
            <person name="Eisen J.A."/>
            <person name="Markowitz V."/>
            <person name="Hugenholtz P."/>
            <person name="Kyrpides N.C."/>
            <person name="Klenk H.P."/>
        </authorList>
    </citation>
    <scope>NUCLEOTIDE SEQUENCE [LARGE SCALE GENOMIC DNA]</scope>
    <source>
        <strain evidence="3">DSM 5631 / JCM 9629 / NBRC 100127 / Av18</strain>
    </source>
</reference>
<dbReference type="SUPFAM" id="SSF46785">
    <property type="entry name" value="Winged helix' DNA-binding domain"/>
    <property type="match status" value="1"/>
</dbReference>
<name>D2RDW0_ARCPA</name>
<dbReference type="KEGG" id="apo:Arcpr_1252"/>
<dbReference type="InterPro" id="IPR036390">
    <property type="entry name" value="WH_DNA-bd_sf"/>
</dbReference>
<dbReference type="STRING" id="572546.Arcpr_1252"/>
<evidence type="ECO:0000313" key="2">
    <source>
        <dbReference type="EMBL" id="ADB58304.1"/>
    </source>
</evidence>
<accession>D2RDW0</accession>
<evidence type="ECO:0000313" key="3">
    <source>
        <dbReference type="Proteomes" id="UP000001901"/>
    </source>
</evidence>
<proteinExistence type="predicted"/>
<dbReference type="HOGENOM" id="CLU_2856896_0_0_2"/>
<dbReference type="eggNOG" id="arCOG03932">
    <property type="taxonomic scope" value="Archaea"/>
</dbReference>
<dbReference type="EMBL" id="CP001857">
    <property type="protein sequence ID" value="ADB58304.1"/>
    <property type="molecule type" value="Genomic_DNA"/>
</dbReference>
<protein>
    <submittedName>
        <fullName evidence="2">Transcriptional regulator, AsnC family</fullName>
    </submittedName>
</protein>
<dbReference type="RefSeq" id="WP_012940640.1">
    <property type="nucleotide sequence ID" value="NC_013741.1"/>
</dbReference>
<dbReference type="Proteomes" id="UP000001901">
    <property type="component" value="Chromosome"/>
</dbReference>
<evidence type="ECO:0000259" key="1">
    <source>
        <dbReference type="Pfam" id="PF08279"/>
    </source>
</evidence>
<dbReference type="PaxDb" id="572546-Arcpr_1252"/>